<dbReference type="SUPFAM" id="SSF53335">
    <property type="entry name" value="S-adenosyl-L-methionine-dependent methyltransferases"/>
    <property type="match status" value="1"/>
</dbReference>
<feature type="domain" description="Methyltransferase type 11" evidence="1">
    <location>
        <begin position="40"/>
        <end position="134"/>
    </location>
</feature>
<reference evidence="3" key="1">
    <citation type="journal article" date="2019" name="Int. J. Syst. Evol. Microbiol.">
        <title>The Global Catalogue of Microorganisms (GCM) 10K type strain sequencing project: providing services to taxonomists for standard genome sequencing and annotation.</title>
        <authorList>
            <consortium name="The Broad Institute Genomics Platform"/>
            <consortium name="The Broad Institute Genome Sequencing Center for Infectious Disease"/>
            <person name="Wu L."/>
            <person name="Ma J."/>
        </authorList>
    </citation>
    <scope>NUCLEOTIDE SEQUENCE [LARGE SCALE GENOMIC DNA]</scope>
    <source>
        <strain evidence="3">CCUG 57263</strain>
    </source>
</reference>
<dbReference type="EMBL" id="JBHTIU010000012">
    <property type="protein sequence ID" value="MFD0868413.1"/>
    <property type="molecule type" value="Genomic_DNA"/>
</dbReference>
<organism evidence="2 3">
    <name type="scientific">Paenibacillus residui</name>
    <dbReference type="NCBI Taxonomy" id="629724"/>
    <lineage>
        <taxon>Bacteria</taxon>
        <taxon>Bacillati</taxon>
        <taxon>Bacillota</taxon>
        <taxon>Bacilli</taxon>
        <taxon>Bacillales</taxon>
        <taxon>Paenibacillaceae</taxon>
        <taxon>Paenibacillus</taxon>
    </lineage>
</organism>
<keyword evidence="3" id="KW-1185">Reference proteome</keyword>
<dbReference type="Gene3D" id="3.40.50.150">
    <property type="entry name" value="Vaccinia Virus protein VP39"/>
    <property type="match status" value="1"/>
</dbReference>
<evidence type="ECO:0000313" key="2">
    <source>
        <dbReference type="EMBL" id="MFD0868413.1"/>
    </source>
</evidence>
<sequence>MPINFHDDKNRRTYAARISDESWVSLMKEMVEVSNKRVADIGCGGGIYTKALIEMGATQAIGVDFSEVMLKGAMENCKNTPNAAFLLGNAYHSNLTANEFDIVLERALIHHLSDLDACFKEANRIMKTGGILIVQDRTPEDCLLPGDENHIRGYFFEKFPRLIEKEIARRYDVNQVQQALESNGFRLDKTVSIREIRRVYDHFEALNTDLLLRTGRSILHELTDDELLDLISFIKDKLSGYKAPIVEKDSWTIWFAVKINSRY</sequence>
<dbReference type="CDD" id="cd02440">
    <property type="entry name" value="AdoMet_MTases"/>
    <property type="match status" value="1"/>
</dbReference>
<evidence type="ECO:0000259" key="1">
    <source>
        <dbReference type="Pfam" id="PF08241"/>
    </source>
</evidence>
<proteinExistence type="predicted"/>
<dbReference type="GO" id="GO:0008168">
    <property type="term" value="F:methyltransferase activity"/>
    <property type="evidence" value="ECO:0007669"/>
    <property type="project" value="UniProtKB-KW"/>
</dbReference>
<keyword evidence="2" id="KW-0489">Methyltransferase</keyword>
<dbReference type="Proteomes" id="UP001597120">
    <property type="component" value="Unassembled WGS sequence"/>
</dbReference>
<keyword evidence="2" id="KW-0808">Transferase</keyword>
<name>A0ABW3D7X4_9BACL</name>
<evidence type="ECO:0000313" key="3">
    <source>
        <dbReference type="Proteomes" id="UP001597120"/>
    </source>
</evidence>
<gene>
    <name evidence="2" type="ORF">ACFQ03_04575</name>
</gene>
<dbReference type="RefSeq" id="WP_150960343.1">
    <property type="nucleotide sequence ID" value="NZ_JBHTIU010000012.1"/>
</dbReference>
<dbReference type="PANTHER" id="PTHR43591:SF24">
    <property type="entry name" value="2-METHOXY-6-POLYPRENYL-1,4-BENZOQUINOL METHYLASE, MITOCHONDRIAL"/>
    <property type="match status" value="1"/>
</dbReference>
<dbReference type="InterPro" id="IPR013216">
    <property type="entry name" value="Methyltransf_11"/>
</dbReference>
<dbReference type="EC" id="2.1.1.-" evidence="2"/>
<dbReference type="Pfam" id="PF08241">
    <property type="entry name" value="Methyltransf_11"/>
    <property type="match status" value="1"/>
</dbReference>
<dbReference type="PANTHER" id="PTHR43591">
    <property type="entry name" value="METHYLTRANSFERASE"/>
    <property type="match status" value="1"/>
</dbReference>
<dbReference type="InterPro" id="IPR029063">
    <property type="entry name" value="SAM-dependent_MTases_sf"/>
</dbReference>
<comment type="caution">
    <text evidence="2">The sequence shown here is derived from an EMBL/GenBank/DDBJ whole genome shotgun (WGS) entry which is preliminary data.</text>
</comment>
<dbReference type="GO" id="GO:0032259">
    <property type="term" value="P:methylation"/>
    <property type="evidence" value="ECO:0007669"/>
    <property type="project" value="UniProtKB-KW"/>
</dbReference>
<accession>A0ABW3D7X4</accession>
<protein>
    <submittedName>
        <fullName evidence="2">Class I SAM-dependent methyltransferase</fullName>
        <ecNumber evidence="2">2.1.1.-</ecNumber>
    </submittedName>
</protein>